<evidence type="ECO:0000313" key="1">
    <source>
        <dbReference type="EMBL" id="KAK2714915.1"/>
    </source>
</evidence>
<reference evidence="1" key="1">
    <citation type="submission" date="2023-07" db="EMBL/GenBank/DDBJ databases">
        <title>Chromosome-level genome assembly of Artemia franciscana.</title>
        <authorList>
            <person name="Jo E."/>
        </authorList>
    </citation>
    <scope>NUCLEOTIDE SEQUENCE</scope>
    <source>
        <tissue evidence="1">Whole body</tissue>
    </source>
</reference>
<protein>
    <submittedName>
        <fullName evidence="1">Uncharacterized protein</fullName>
    </submittedName>
</protein>
<evidence type="ECO:0000313" key="2">
    <source>
        <dbReference type="Proteomes" id="UP001187531"/>
    </source>
</evidence>
<comment type="caution">
    <text evidence="1">The sequence shown here is derived from an EMBL/GenBank/DDBJ whole genome shotgun (WGS) entry which is preliminary data.</text>
</comment>
<dbReference type="Proteomes" id="UP001187531">
    <property type="component" value="Unassembled WGS sequence"/>
</dbReference>
<sequence>MRDKLKDKIAHLEELEIIEKPANQLSGLMLWSYVQLCINPVDLSKAIKHPYCPISTFDDGISNLDRNAYFTKRDAQSGY</sequence>
<proteinExistence type="predicted"/>
<keyword evidence="2" id="KW-1185">Reference proteome</keyword>
<organism evidence="1 2">
    <name type="scientific">Artemia franciscana</name>
    <name type="common">Brine shrimp</name>
    <name type="synonym">Artemia sanfranciscana</name>
    <dbReference type="NCBI Taxonomy" id="6661"/>
    <lineage>
        <taxon>Eukaryota</taxon>
        <taxon>Metazoa</taxon>
        <taxon>Ecdysozoa</taxon>
        <taxon>Arthropoda</taxon>
        <taxon>Crustacea</taxon>
        <taxon>Branchiopoda</taxon>
        <taxon>Anostraca</taxon>
        <taxon>Artemiidae</taxon>
        <taxon>Artemia</taxon>
    </lineage>
</organism>
<name>A0AA88LB56_ARTSF</name>
<gene>
    <name evidence="1" type="ORF">QYM36_009799</name>
</gene>
<dbReference type="EMBL" id="JAVRJZ010000012">
    <property type="protein sequence ID" value="KAK2714915.1"/>
    <property type="molecule type" value="Genomic_DNA"/>
</dbReference>
<accession>A0AA88LB56</accession>
<dbReference type="AlphaFoldDB" id="A0AA88LB56"/>